<dbReference type="InterPro" id="IPR007343">
    <property type="entry name" value="Uncharacterised_pept_Zn_put"/>
</dbReference>
<organism evidence="6 7">
    <name type="scientific">Psychrobacter frigidicola</name>
    <dbReference type="NCBI Taxonomy" id="45611"/>
    <lineage>
        <taxon>Bacteria</taxon>
        <taxon>Pseudomonadati</taxon>
        <taxon>Pseudomonadota</taxon>
        <taxon>Gammaproteobacteria</taxon>
        <taxon>Moraxellales</taxon>
        <taxon>Moraxellaceae</taxon>
        <taxon>Psychrobacter</taxon>
    </lineage>
</organism>
<evidence type="ECO:0000256" key="4">
    <source>
        <dbReference type="ARBA" id="ARBA00023136"/>
    </source>
</evidence>
<keyword evidence="7" id="KW-1185">Reference proteome</keyword>
<dbReference type="Pfam" id="PF04228">
    <property type="entry name" value="Zn_peptidase"/>
    <property type="match status" value="2"/>
</dbReference>
<accession>A0A5C6ZYP1</accession>
<evidence type="ECO:0000256" key="1">
    <source>
        <dbReference type="ARBA" id="ARBA00004167"/>
    </source>
</evidence>
<evidence type="ECO:0000256" key="2">
    <source>
        <dbReference type="ARBA" id="ARBA00022692"/>
    </source>
</evidence>
<evidence type="ECO:0000256" key="5">
    <source>
        <dbReference type="SAM" id="Phobius"/>
    </source>
</evidence>
<feature type="transmembrane region" description="Helical" evidence="5">
    <location>
        <begin position="21"/>
        <end position="39"/>
    </location>
</feature>
<reference evidence="6 7" key="1">
    <citation type="submission" date="2019-08" db="EMBL/GenBank/DDBJ databases">
        <title>Genome sequence of Psychrobacter frigidicola ACAM304 (type strain).</title>
        <authorList>
            <person name="Bowman J.P."/>
        </authorList>
    </citation>
    <scope>NUCLEOTIDE SEQUENCE [LARGE SCALE GENOMIC DNA]</scope>
    <source>
        <strain evidence="6 7">ACAM 304</strain>
    </source>
</reference>
<dbReference type="AlphaFoldDB" id="A0A5C6ZYP1"/>
<keyword evidence="4 5" id="KW-0472">Membrane</keyword>
<keyword evidence="2 5" id="KW-0812">Transmembrane</keyword>
<evidence type="ECO:0000313" key="7">
    <source>
        <dbReference type="Proteomes" id="UP000321903"/>
    </source>
</evidence>
<dbReference type="GO" id="GO:0016020">
    <property type="term" value="C:membrane"/>
    <property type="evidence" value="ECO:0007669"/>
    <property type="project" value="UniProtKB-SubCell"/>
</dbReference>
<keyword evidence="3 5" id="KW-1133">Transmembrane helix</keyword>
<dbReference type="Proteomes" id="UP000321903">
    <property type="component" value="Unassembled WGS sequence"/>
</dbReference>
<dbReference type="RefSeq" id="WP_147224245.1">
    <property type="nucleotide sequence ID" value="NZ_CAJGYY010000001.1"/>
</dbReference>
<evidence type="ECO:0000313" key="6">
    <source>
        <dbReference type="EMBL" id="TXD96147.1"/>
    </source>
</evidence>
<dbReference type="OrthoDB" id="9774900at2"/>
<evidence type="ECO:0000256" key="3">
    <source>
        <dbReference type="ARBA" id="ARBA00022989"/>
    </source>
</evidence>
<sequence length="297" mass="31222">MKWQGREGSSNVRTSSGGGKLMGGGIGGIIIAGILWLVFGVNPMTALQTGQVVAGGGTSSSTEPAGDDDRDTRFVKVVLKDTEKVWHQVFNEGGQTYQEPSLILFSGQVNSACGGATSATGPFYCPGDQTVYLDTSFFAEMSQNFGITGDQQGSGDAENRGKAGDFAQAYVISHEVGHHVQTLLGISQQVAEASRQVTRAQANQLSVLQELQADCFAGVWANRNETLVDGGFIEAGDVDEAINAAGQIGDDRLAEASGRAVTPDSFTHGTSQQRIQWFTRGLESGNVQACDTFSGAL</sequence>
<gene>
    <name evidence="6" type="ORF">ES754_10950</name>
</gene>
<comment type="subcellular location">
    <subcellularLocation>
        <location evidence="1">Membrane</location>
        <topology evidence="1">Single-pass membrane protein</topology>
    </subcellularLocation>
</comment>
<dbReference type="EMBL" id="VORZ01000004">
    <property type="protein sequence ID" value="TXD96147.1"/>
    <property type="molecule type" value="Genomic_DNA"/>
</dbReference>
<dbReference type="PANTHER" id="PTHR30168">
    <property type="entry name" value="PUTATIVE MEMBRANE PROTEIN YPFJ"/>
    <property type="match status" value="1"/>
</dbReference>
<comment type="caution">
    <text evidence="6">The sequence shown here is derived from an EMBL/GenBank/DDBJ whole genome shotgun (WGS) entry which is preliminary data.</text>
</comment>
<name>A0A5C6ZYP1_9GAMM</name>
<dbReference type="PANTHER" id="PTHR30168:SF0">
    <property type="entry name" value="INNER MEMBRANE PROTEIN"/>
    <property type="match status" value="1"/>
</dbReference>
<protein>
    <submittedName>
        <fullName evidence="6">Neutral zinc metallopeptidase</fullName>
    </submittedName>
</protein>
<proteinExistence type="predicted"/>